<feature type="domain" description="Reverse transcriptase" evidence="1">
    <location>
        <begin position="235"/>
        <end position="514"/>
    </location>
</feature>
<dbReference type="PANTHER" id="PTHR33116">
    <property type="entry name" value="REVERSE TRANSCRIPTASE ZINC-BINDING DOMAIN-CONTAINING PROTEIN-RELATED-RELATED"/>
    <property type="match status" value="1"/>
</dbReference>
<dbReference type="Pfam" id="PF00078">
    <property type="entry name" value="RVT_1"/>
    <property type="match status" value="1"/>
</dbReference>
<evidence type="ECO:0000313" key="3">
    <source>
        <dbReference type="Proteomes" id="UP001497516"/>
    </source>
</evidence>
<protein>
    <recommendedName>
        <fullName evidence="1">Reverse transcriptase domain-containing protein</fullName>
    </recommendedName>
</protein>
<dbReference type="CDD" id="cd01650">
    <property type="entry name" value="RT_nLTR_like"/>
    <property type="match status" value="1"/>
</dbReference>
<keyword evidence="3" id="KW-1185">Reference proteome</keyword>
<evidence type="ECO:0000313" key="2">
    <source>
        <dbReference type="EMBL" id="CAL1377121.1"/>
    </source>
</evidence>
<name>A0AAV2DU10_9ROSI</name>
<dbReference type="InterPro" id="IPR043502">
    <property type="entry name" value="DNA/RNA_pol_sf"/>
</dbReference>
<dbReference type="SUPFAM" id="SSF56672">
    <property type="entry name" value="DNA/RNA polymerases"/>
    <property type="match status" value="1"/>
</dbReference>
<gene>
    <name evidence="2" type="ORF">LTRI10_LOCUS18791</name>
</gene>
<proteinExistence type="predicted"/>
<dbReference type="Proteomes" id="UP001497516">
    <property type="component" value="Chromosome 3"/>
</dbReference>
<dbReference type="InterPro" id="IPR000477">
    <property type="entry name" value="RT_dom"/>
</dbReference>
<organism evidence="2 3">
    <name type="scientific">Linum trigynum</name>
    <dbReference type="NCBI Taxonomy" id="586398"/>
    <lineage>
        <taxon>Eukaryota</taxon>
        <taxon>Viridiplantae</taxon>
        <taxon>Streptophyta</taxon>
        <taxon>Embryophyta</taxon>
        <taxon>Tracheophyta</taxon>
        <taxon>Spermatophyta</taxon>
        <taxon>Magnoliopsida</taxon>
        <taxon>eudicotyledons</taxon>
        <taxon>Gunneridae</taxon>
        <taxon>Pentapetalae</taxon>
        <taxon>rosids</taxon>
        <taxon>fabids</taxon>
        <taxon>Malpighiales</taxon>
        <taxon>Linaceae</taxon>
        <taxon>Linum</taxon>
    </lineage>
</organism>
<dbReference type="PANTHER" id="PTHR33116:SF75">
    <property type="entry name" value="RIBONUCLEASE H PROTEIN"/>
    <property type="match status" value="1"/>
</dbReference>
<dbReference type="PROSITE" id="PS50878">
    <property type="entry name" value="RT_POL"/>
    <property type="match status" value="1"/>
</dbReference>
<sequence>MWLLDISFDNHMEEWWSGQPDGIGDMFVLEQKLKHLKGLIKVWNKEEFGIVEKRIAEILGKVKEIDMKEEESALSEDDLLARSNLKCNLDQLLIMEEISWRQKSREIWLKRGDKNTNYFHKMASYNRRRNLVSNIRVNGVLVEGQEALKEAFVGHFNSVFIEDLPERPFPAQYGNYNVSEEDCELLTRPFTEEEVWNIVRRCTGDKAPGPDGYSFAFFKKQWGVIKEDVLKAFNNFHYNGRIPRCIAHSFFCLIPKKEAVEEIRDFRPISLRSSVNKLLSKTITERHRSVVMKAVSGNQFGGLKGRQIHEASLIANELIDSRRKSGKPGLVFKLDIEKAFDNVNWNCLFKILDSFCFPQRAKLWIKGLVTSPVLSVLVNGEAAGFFKTHKGLRQGDPMSPFLFLLVMDILSAMLETLRSEGCISGFFMDEPNSRGEVTHLLYVDDTIIFCEANEEHVLNLLSTLVCFQAVTGLRINVEKSMMFPVGSVQNPEIYACIFGCGWSYLPTIYLGLPLGASPNSTAVWNRVLLRFQTRLECWRSKFLSLGGRIILCKSCLSSQPLFQFSLLRAPKATIHKMEQMQRSFIWSGAQDKSKYHLVRWDLCKATKDRGGLGVLDLDNMNLALLAKWFWKFATEPNSWWRQLIEFKFPNPLSIWRSGSGSGPLGCSMWKRIMKEEDSFWKSAHISPGGGAWVSFWNDCWWPGMILKDAYPRVAAASMFQEAWVSNIVSFESEGVGWDLQLSISLMGGAERERLTLMHYLSLLPLDLITTGPAKLIWNSCSNGGFSVKSMYDTLNNARFHGIIDFPCKVIWQPFVPMKVNAFLWLLRH</sequence>
<dbReference type="EMBL" id="OZ034816">
    <property type="protein sequence ID" value="CAL1377121.1"/>
    <property type="molecule type" value="Genomic_DNA"/>
</dbReference>
<reference evidence="2 3" key="1">
    <citation type="submission" date="2024-04" db="EMBL/GenBank/DDBJ databases">
        <authorList>
            <person name="Fracassetti M."/>
        </authorList>
    </citation>
    <scope>NUCLEOTIDE SEQUENCE [LARGE SCALE GENOMIC DNA]</scope>
</reference>
<accession>A0AAV2DU10</accession>
<evidence type="ECO:0000259" key="1">
    <source>
        <dbReference type="PROSITE" id="PS50878"/>
    </source>
</evidence>
<dbReference type="AlphaFoldDB" id="A0AAV2DU10"/>